<name>A0A1C5ANN2_9ACTN</name>
<sequence length="121" mass="12598">MARTSPSKALEDTRGRADVELTSKSNAGCAAGPSASRRSSGGCTAPVAGVEKREGAARRPFPRCGAPPQDRNLSRAASMVPLSGEAYDFMVTLLYEMKLGHRLAGAFTVPPSPIFSAVFAA</sequence>
<organism evidence="2 3">
    <name type="scientific">Micromonospora carbonacea</name>
    <dbReference type="NCBI Taxonomy" id="47853"/>
    <lineage>
        <taxon>Bacteria</taxon>
        <taxon>Bacillati</taxon>
        <taxon>Actinomycetota</taxon>
        <taxon>Actinomycetes</taxon>
        <taxon>Micromonosporales</taxon>
        <taxon>Micromonosporaceae</taxon>
        <taxon>Micromonospora</taxon>
    </lineage>
</organism>
<evidence type="ECO:0000256" key="1">
    <source>
        <dbReference type="SAM" id="MobiDB-lite"/>
    </source>
</evidence>
<gene>
    <name evidence="2" type="ORF">GA0070563_11584</name>
</gene>
<feature type="compositionally biased region" description="Basic and acidic residues" evidence="1">
    <location>
        <begin position="9"/>
        <end position="21"/>
    </location>
</feature>
<evidence type="ECO:0000313" key="2">
    <source>
        <dbReference type="EMBL" id="SCF46845.1"/>
    </source>
</evidence>
<dbReference type="Proteomes" id="UP000183585">
    <property type="component" value="Unassembled WGS sequence"/>
</dbReference>
<accession>A0A1C5ANN2</accession>
<dbReference type="AlphaFoldDB" id="A0A1C5ANN2"/>
<evidence type="ECO:0000313" key="3">
    <source>
        <dbReference type="Proteomes" id="UP000183585"/>
    </source>
</evidence>
<reference evidence="3" key="1">
    <citation type="submission" date="2016-06" db="EMBL/GenBank/DDBJ databases">
        <authorList>
            <person name="Varghese N."/>
            <person name="Submissions Spin"/>
        </authorList>
    </citation>
    <scope>NUCLEOTIDE SEQUENCE [LARGE SCALE GENOMIC DNA]</scope>
    <source>
        <strain evidence="3">DSM 43168</strain>
    </source>
</reference>
<proteinExistence type="predicted"/>
<keyword evidence="3" id="KW-1185">Reference proteome</keyword>
<feature type="region of interest" description="Disordered" evidence="1">
    <location>
        <begin position="1"/>
        <end position="73"/>
    </location>
</feature>
<protein>
    <submittedName>
        <fullName evidence="2">Uncharacterized protein</fullName>
    </submittedName>
</protein>
<dbReference type="EMBL" id="FMCT01000015">
    <property type="protein sequence ID" value="SCF46845.1"/>
    <property type="molecule type" value="Genomic_DNA"/>
</dbReference>
<feature type="compositionally biased region" description="Low complexity" evidence="1">
    <location>
        <begin position="27"/>
        <end position="43"/>
    </location>
</feature>